<dbReference type="PANTHER" id="PTHR10782">
    <property type="entry name" value="ZINC FINGER MIZ DOMAIN-CONTAINING PROTEIN"/>
    <property type="match status" value="1"/>
</dbReference>
<dbReference type="InterPro" id="IPR001965">
    <property type="entry name" value="Znf_PHD"/>
</dbReference>
<evidence type="ECO:0000313" key="9">
    <source>
        <dbReference type="Proteomes" id="UP000734854"/>
    </source>
</evidence>
<accession>A0A8J5G4G2</accession>
<dbReference type="PROSITE" id="PS51044">
    <property type="entry name" value="ZF_SP_RING"/>
    <property type="match status" value="1"/>
</dbReference>
<dbReference type="GO" id="GO:0061665">
    <property type="term" value="F:SUMO ligase activity"/>
    <property type="evidence" value="ECO:0007669"/>
    <property type="project" value="TreeGrafter"/>
</dbReference>
<dbReference type="GO" id="GO:0000785">
    <property type="term" value="C:chromatin"/>
    <property type="evidence" value="ECO:0007669"/>
    <property type="project" value="TreeGrafter"/>
</dbReference>
<gene>
    <name evidence="8" type="ORF">ZIOFF_052719</name>
</gene>
<comment type="caution">
    <text evidence="8">The sequence shown here is derived from an EMBL/GenBank/DDBJ whole genome shotgun (WGS) entry which is preliminary data.</text>
</comment>
<evidence type="ECO:0000259" key="7">
    <source>
        <dbReference type="PROSITE" id="PS51044"/>
    </source>
</evidence>
<dbReference type="SMART" id="SM00513">
    <property type="entry name" value="SAP"/>
    <property type="match status" value="1"/>
</dbReference>
<dbReference type="CDD" id="cd15570">
    <property type="entry name" value="PHD_Bye1p_SIZ1_like"/>
    <property type="match status" value="1"/>
</dbReference>
<feature type="compositionally biased region" description="Polar residues" evidence="5">
    <location>
        <begin position="826"/>
        <end position="847"/>
    </location>
</feature>
<evidence type="ECO:0008006" key="10">
    <source>
        <dbReference type="Google" id="ProtNLM"/>
    </source>
</evidence>
<evidence type="ECO:0000259" key="6">
    <source>
        <dbReference type="PROSITE" id="PS50800"/>
    </source>
</evidence>
<dbReference type="AlphaFoldDB" id="A0A8J5G4G2"/>
<feature type="compositionally biased region" description="Polar residues" evidence="5">
    <location>
        <begin position="765"/>
        <end position="776"/>
    </location>
</feature>
<dbReference type="SMART" id="SM00249">
    <property type="entry name" value="PHD"/>
    <property type="match status" value="1"/>
</dbReference>
<evidence type="ECO:0000256" key="2">
    <source>
        <dbReference type="ARBA" id="ARBA00022771"/>
    </source>
</evidence>
<evidence type="ECO:0000313" key="8">
    <source>
        <dbReference type="EMBL" id="KAG6491379.1"/>
    </source>
</evidence>
<dbReference type="InterPro" id="IPR003034">
    <property type="entry name" value="SAP_dom"/>
</dbReference>
<dbReference type="InterPro" id="IPR019786">
    <property type="entry name" value="Zinc_finger_PHD-type_CS"/>
</dbReference>
<dbReference type="OrthoDB" id="28127at2759"/>
<dbReference type="PANTHER" id="PTHR10782:SF102">
    <property type="entry name" value="E3 SUMO-PROTEIN LIGASE SIZ1"/>
    <property type="match status" value="1"/>
</dbReference>
<organism evidence="8 9">
    <name type="scientific">Zingiber officinale</name>
    <name type="common">Ginger</name>
    <name type="synonym">Amomum zingiber</name>
    <dbReference type="NCBI Taxonomy" id="94328"/>
    <lineage>
        <taxon>Eukaryota</taxon>
        <taxon>Viridiplantae</taxon>
        <taxon>Streptophyta</taxon>
        <taxon>Embryophyta</taxon>
        <taxon>Tracheophyta</taxon>
        <taxon>Spermatophyta</taxon>
        <taxon>Magnoliopsida</taxon>
        <taxon>Liliopsida</taxon>
        <taxon>Zingiberales</taxon>
        <taxon>Zingiberaceae</taxon>
        <taxon>Zingiber</taxon>
    </lineage>
</organism>
<evidence type="ECO:0000256" key="3">
    <source>
        <dbReference type="ARBA" id="ARBA00022833"/>
    </source>
</evidence>
<evidence type="ECO:0000256" key="4">
    <source>
        <dbReference type="PROSITE-ProRule" id="PRU00452"/>
    </source>
</evidence>
<dbReference type="GO" id="GO:0008270">
    <property type="term" value="F:zinc ion binding"/>
    <property type="evidence" value="ECO:0007669"/>
    <property type="project" value="UniProtKB-KW"/>
</dbReference>
<dbReference type="GO" id="GO:0016925">
    <property type="term" value="P:protein sumoylation"/>
    <property type="evidence" value="ECO:0007669"/>
    <property type="project" value="TreeGrafter"/>
</dbReference>
<evidence type="ECO:0000256" key="5">
    <source>
        <dbReference type="SAM" id="MobiDB-lite"/>
    </source>
</evidence>
<sequence length="864" mass="96581">MDLMDSASRCRDKLTYFRIKELKDVLSQLGLAKHGKKQELMEKILALLEDDQVPKPVWPRRNIGREVVVKIIDDTYRKMQIPGAIDLASNVQNDSEFSHAKSKEVFDSYKQVTKVRCPCGKSLISESMIQCEDMQCRVWQHINCVIIPEIPGDCTPAIPSQFYCEICRIKRADPFWITVKHVLFPVKLPHCGLPDDSTITVQNEERTFQLQRSDKDLLQRHDHSLQVWCLLLNDKVLFRMHWPQFTELQVNGVSVRVVARPGSQLLGINGRDDGSVISTFSVEGVNKIFLSRRDARVFCFGIRFVKRRTVQQVLSLVPKEADGEHFQEALARVRRCVGGGADTENADSDSDIELVADSVTVNLRCPMTGSRIKIAGRFKPCVHLKGFDLEAFVELTHRSRKWQCPICLNNYALENIIIDPYFNRITSMLQNCGEDVTEVNLKPDGSWCVKGEVEYRDLSKWHLPDGTLLDIVDVQAKSDFGSLRHVNQKSPSEMAFTQTLGIKLEANGGLEDNGVSSSRSPILRLENHSQNIINMSSSATGSYKEGEDQSINQEFEGPFNFPLNNGNEFDSFNIRYGTYNIEDGPPAPLEPDVICLSDSDEDNIAVISHEPANGVHADNGNLVPFPTHPKISERYSENPVPETSGTSFLELFNNPGDFGMPMAMPMWSMQTGPPSASNFQLFGTEVLDALDDPHATLDCPPFNGYDLTPSNGEETSQVLDFSNLHPSTAMQESFLDNPLAFTNDDPSLQIFLPNQPISVDLQDDMINQTDTPNGMNSDDWVSLRLTAGGGHSETAPSNGSISRKPEPPNETQMDPLSDAAPLLLSINHSESNKPSPRTQRPDSSPGQQRAVRRRLYLSIDTDSD</sequence>
<protein>
    <recommendedName>
        <fullName evidence="10">E3 SUMO-protein ligase SIZ1</fullName>
    </recommendedName>
</protein>
<keyword evidence="1" id="KW-0479">Metal-binding</keyword>
<reference evidence="8 9" key="1">
    <citation type="submission" date="2020-08" db="EMBL/GenBank/DDBJ databases">
        <title>Plant Genome Project.</title>
        <authorList>
            <person name="Zhang R.-G."/>
        </authorList>
    </citation>
    <scope>NUCLEOTIDE SEQUENCE [LARGE SCALE GENOMIC DNA]</scope>
    <source>
        <tissue evidence="8">Rhizome</tissue>
    </source>
</reference>
<feature type="domain" description="SP-RING-type" evidence="7">
    <location>
        <begin position="348"/>
        <end position="431"/>
    </location>
</feature>
<dbReference type="EMBL" id="JACMSC010000014">
    <property type="protein sequence ID" value="KAG6491379.1"/>
    <property type="molecule type" value="Genomic_DNA"/>
</dbReference>
<name>A0A8J5G4G2_ZINOF</name>
<feature type="domain" description="SAP" evidence="6">
    <location>
        <begin position="14"/>
        <end position="48"/>
    </location>
</feature>
<dbReference type="PROSITE" id="PS50800">
    <property type="entry name" value="SAP"/>
    <property type="match status" value="1"/>
</dbReference>
<dbReference type="Pfam" id="PF02037">
    <property type="entry name" value="SAP"/>
    <property type="match status" value="1"/>
</dbReference>
<evidence type="ECO:0000256" key="1">
    <source>
        <dbReference type="ARBA" id="ARBA00022723"/>
    </source>
</evidence>
<feature type="region of interest" description="Disordered" evidence="5">
    <location>
        <begin position="765"/>
        <end position="864"/>
    </location>
</feature>
<dbReference type="InterPro" id="IPR004181">
    <property type="entry name" value="Znf_MIZ"/>
</dbReference>
<keyword evidence="2 4" id="KW-0863">Zinc-finger</keyword>
<keyword evidence="3" id="KW-0862">Zinc</keyword>
<dbReference type="Pfam" id="PF02891">
    <property type="entry name" value="zf-MIZ"/>
    <property type="match status" value="1"/>
</dbReference>
<dbReference type="PROSITE" id="PS01359">
    <property type="entry name" value="ZF_PHD_1"/>
    <property type="match status" value="1"/>
</dbReference>
<dbReference type="Proteomes" id="UP000734854">
    <property type="component" value="Unassembled WGS sequence"/>
</dbReference>
<keyword evidence="9" id="KW-1185">Reference proteome</keyword>
<proteinExistence type="predicted"/>